<comment type="caution">
    <text evidence="2">The sequence shown here is derived from an EMBL/GenBank/DDBJ whole genome shotgun (WGS) entry which is preliminary data.</text>
</comment>
<protein>
    <recommendedName>
        <fullName evidence="4">Replicative helicase inhibitor G39P N-terminal domain-containing protein</fullName>
    </recommendedName>
</protein>
<feature type="region of interest" description="Disordered" evidence="1">
    <location>
        <begin position="1"/>
        <end position="37"/>
    </location>
</feature>
<dbReference type="Pfam" id="PF06992">
    <property type="entry name" value="Phage_lambda_P"/>
    <property type="match status" value="1"/>
</dbReference>
<feature type="region of interest" description="Disordered" evidence="1">
    <location>
        <begin position="201"/>
        <end position="222"/>
    </location>
</feature>
<dbReference type="InterPro" id="IPR009731">
    <property type="entry name" value="P-like"/>
</dbReference>
<accession>A0ABP7WVS5</accession>
<feature type="compositionally biased region" description="Basic and acidic residues" evidence="1">
    <location>
        <begin position="205"/>
        <end position="222"/>
    </location>
</feature>
<feature type="compositionally biased region" description="Polar residues" evidence="1">
    <location>
        <begin position="11"/>
        <end position="30"/>
    </location>
</feature>
<name>A0ABP7WVS5_9GAMM</name>
<sequence length="222" mass="25377">MHDSNKLLEQANRQLASSPNTPTAAGQTNSEPPPDKDAVIDALNRMFAEFELVYHNQYNKAFSSAEKLSYAKKIWFSNLRHISPERITAATHRAIRESEFLPTVKGILKYCEPDFRELGLPDSHSAYLEACRAPQPKAEFNWSHPAVYHAGRACDWFYLAGSTEYTAYPIFKRHYEEICQRVINGETLSLPAHIALPETISKPLSPDEQRQRMQQLRDDLDI</sequence>
<dbReference type="EMBL" id="BAABDM010000004">
    <property type="protein sequence ID" value="GAA4097569.1"/>
    <property type="molecule type" value="Genomic_DNA"/>
</dbReference>
<evidence type="ECO:0000313" key="2">
    <source>
        <dbReference type="EMBL" id="GAA4097569.1"/>
    </source>
</evidence>
<dbReference type="Proteomes" id="UP001500392">
    <property type="component" value="Unassembled WGS sequence"/>
</dbReference>
<evidence type="ECO:0008006" key="4">
    <source>
        <dbReference type="Google" id="ProtNLM"/>
    </source>
</evidence>
<proteinExistence type="predicted"/>
<reference evidence="3" key="1">
    <citation type="journal article" date="2019" name="Int. J. Syst. Evol. Microbiol.">
        <title>The Global Catalogue of Microorganisms (GCM) 10K type strain sequencing project: providing services to taxonomists for standard genome sequencing and annotation.</title>
        <authorList>
            <consortium name="The Broad Institute Genomics Platform"/>
            <consortium name="The Broad Institute Genome Sequencing Center for Infectious Disease"/>
            <person name="Wu L."/>
            <person name="Ma J."/>
        </authorList>
    </citation>
    <scope>NUCLEOTIDE SEQUENCE [LARGE SCALE GENOMIC DNA]</scope>
    <source>
        <strain evidence="3">JCM 17304</strain>
    </source>
</reference>
<gene>
    <name evidence="2" type="ORF">GCM10022414_22860</name>
</gene>
<organism evidence="2 3">
    <name type="scientific">Zhongshania borealis</name>
    <dbReference type="NCBI Taxonomy" id="889488"/>
    <lineage>
        <taxon>Bacteria</taxon>
        <taxon>Pseudomonadati</taxon>
        <taxon>Pseudomonadota</taxon>
        <taxon>Gammaproteobacteria</taxon>
        <taxon>Cellvibrionales</taxon>
        <taxon>Spongiibacteraceae</taxon>
        <taxon>Zhongshania</taxon>
    </lineage>
</organism>
<evidence type="ECO:0000256" key="1">
    <source>
        <dbReference type="SAM" id="MobiDB-lite"/>
    </source>
</evidence>
<keyword evidence="3" id="KW-1185">Reference proteome</keyword>
<dbReference type="RefSeq" id="WP_344936007.1">
    <property type="nucleotide sequence ID" value="NZ_BAABDM010000004.1"/>
</dbReference>
<evidence type="ECO:0000313" key="3">
    <source>
        <dbReference type="Proteomes" id="UP001500392"/>
    </source>
</evidence>